<name>A0A1A9EUR6_9GAMM</name>
<dbReference type="OrthoDB" id="5465390at2"/>
<evidence type="ECO:0000313" key="1">
    <source>
        <dbReference type="EMBL" id="ANG61309.1"/>
    </source>
</evidence>
<sequence length="243" mass="26457">MMLRGGQNYYGIPIGVLSLESRFPKPLGHIKNPAGFNFPLLYKTVQGATIDRLIRQRDPALLQPFIDAARELEREGVRAITGSCGFLALHQQDIAAAVSVPVFLSSLIQVPLVSRMLGPQRRVGVIVANSEALSEDHLRGAGIGAEPVAIAGMQHQPQFRDVILQGNGQDLDMTLFEAELTGVISTLLERHPEIGALVLECTDLSCFSQRLQARFALPVFDLSSLTRMVASTLTHAGQPAWRP</sequence>
<accession>A0A1A9EUR6</accession>
<dbReference type="AlphaFoldDB" id="A0A1A9EUR6"/>
<protein>
    <recommendedName>
        <fullName evidence="3">Aspartate/glutamate racemase family protein</fullName>
    </recommendedName>
</protein>
<dbReference type="STRING" id="1821621.A8C75_01735"/>
<evidence type="ECO:0000313" key="2">
    <source>
        <dbReference type="Proteomes" id="UP000078070"/>
    </source>
</evidence>
<dbReference type="NCBIfam" id="NF005679">
    <property type="entry name" value="PRK07475.1"/>
    <property type="match status" value="1"/>
</dbReference>
<organism evidence="1 2">
    <name type="scientific">Marinobacterium aestuarii</name>
    <dbReference type="NCBI Taxonomy" id="1821621"/>
    <lineage>
        <taxon>Bacteria</taxon>
        <taxon>Pseudomonadati</taxon>
        <taxon>Pseudomonadota</taxon>
        <taxon>Gammaproteobacteria</taxon>
        <taxon>Oceanospirillales</taxon>
        <taxon>Oceanospirillaceae</taxon>
        <taxon>Marinobacterium</taxon>
    </lineage>
</organism>
<evidence type="ECO:0008006" key="3">
    <source>
        <dbReference type="Google" id="ProtNLM"/>
    </source>
</evidence>
<reference evidence="2" key="1">
    <citation type="submission" date="2016-05" db="EMBL/GenBank/DDBJ databases">
        <authorList>
            <person name="Baek K."/>
            <person name="Yang S.-J."/>
        </authorList>
    </citation>
    <scope>NUCLEOTIDE SEQUENCE [LARGE SCALE GENOMIC DNA]</scope>
    <source>
        <strain evidence="2">ST58-10</strain>
    </source>
</reference>
<reference evidence="1 2" key="2">
    <citation type="journal article" date="2018" name="Int. J. Syst. Evol. Microbiol.">
        <title>Marinobacterium aestuarii sp. nov., a benzene-degrading marine bacterium isolated from estuary sediment.</title>
        <authorList>
            <person name="Bae S.S."/>
            <person name="Jung J."/>
            <person name="Chung D."/>
            <person name="Baek K."/>
        </authorList>
    </citation>
    <scope>NUCLEOTIDE SEQUENCE [LARGE SCALE GENOMIC DNA]</scope>
    <source>
        <strain evidence="1 2">ST58-10</strain>
    </source>
</reference>
<gene>
    <name evidence="1" type="ORF">A8C75_01735</name>
</gene>
<dbReference type="RefSeq" id="WP_067377237.1">
    <property type="nucleotide sequence ID" value="NZ_CP015839.1"/>
</dbReference>
<keyword evidence="2" id="KW-1185">Reference proteome</keyword>
<dbReference type="KEGG" id="mars:A8C75_01735"/>
<dbReference type="EMBL" id="CP015839">
    <property type="protein sequence ID" value="ANG61309.1"/>
    <property type="molecule type" value="Genomic_DNA"/>
</dbReference>
<proteinExistence type="predicted"/>
<dbReference type="Proteomes" id="UP000078070">
    <property type="component" value="Chromosome"/>
</dbReference>